<name>A0A9J6P6S1_9CLOT</name>
<dbReference type="RefSeq" id="WP_250861456.1">
    <property type="nucleotide sequence ID" value="NZ_JAGSOJ010000005.1"/>
</dbReference>
<feature type="domain" description="YCII-related" evidence="2">
    <location>
        <begin position="7"/>
        <end position="81"/>
    </location>
</feature>
<dbReference type="InterPro" id="IPR005545">
    <property type="entry name" value="YCII"/>
</dbReference>
<reference evidence="3" key="2">
    <citation type="submission" date="2021-04" db="EMBL/GenBank/DDBJ databases">
        <authorList>
            <person name="Dong X."/>
        </authorList>
    </citation>
    <scope>NUCLEOTIDE SEQUENCE</scope>
    <source>
        <strain evidence="3">ZWT</strain>
    </source>
</reference>
<evidence type="ECO:0000313" key="3">
    <source>
        <dbReference type="EMBL" id="MCM1992299.1"/>
    </source>
</evidence>
<dbReference type="SUPFAM" id="SSF54909">
    <property type="entry name" value="Dimeric alpha+beta barrel"/>
    <property type="match status" value="1"/>
</dbReference>
<dbReference type="Pfam" id="PF03795">
    <property type="entry name" value="YCII"/>
    <property type="match status" value="1"/>
</dbReference>
<dbReference type="AlphaFoldDB" id="A0A9J6P6S1"/>
<sequence length="101" mass="11676">MDSNALLVRINYISEDSVGLDIRDNSYKAHVVRNGKTEENKKYMLCGGIINKRGGTIIYNARSKEEAKEIARNNMMTNHEYRKYREVKRDIVTIPSRLINA</sequence>
<evidence type="ECO:0000256" key="1">
    <source>
        <dbReference type="ARBA" id="ARBA00007689"/>
    </source>
</evidence>
<keyword evidence="4" id="KW-1185">Reference proteome</keyword>
<evidence type="ECO:0000313" key="4">
    <source>
        <dbReference type="Proteomes" id="UP001056429"/>
    </source>
</evidence>
<dbReference type="Proteomes" id="UP001056429">
    <property type="component" value="Unassembled WGS sequence"/>
</dbReference>
<dbReference type="InterPro" id="IPR011008">
    <property type="entry name" value="Dimeric_a/b-barrel"/>
</dbReference>
<evidence type="ECO:0000259" key="2">
    <source>
        <dbReference type="Pfam" id="PF03795"/>
    </source>
</evidence>
<proteinExistence type="inferred from homology"/>
<comment type="similarity">
    <text evidence="1">Belongs to the YciI family.</text>
</comment>
<dbReference type="EMBL" id="JAGSOJ010000005">
    <property type="protein sequence ID" value="MCM1992299.1"/>
    <property type="molecule type" value="Genomic_DNA"/>
</dbReference>
<accession>A0A9J6P6S1</accession>
<organism evidence="3 4">
    <name type="scientific">Oceanirhabdus seepicola</name>
    <dbReference type="NCBI Taxonomy" id="2828781"/>
    <lineage>
        <taxon>Bacteria</taxon>
        <taxon>Bacillati</taxon>
        <taxon>Bacillota</taxon>
        <taxon>Clostridia</taxon>
        <taxon>Eubacteriales</taxon>
        <taxon>Clostridiaceae</taxon>
        <taxon>Oceanirhabdus</taxon>
    </lineage>
</organism>
<reference evidence="3" key="1">
    <citation type="journal article" date="2021" name="mSystems">
        <title>Bacteria and Archaea Synergistically Convert Glycine Betaine to Biogenic Methane in the Formosa Cold Seep of the South China Sea.</title>
        <authorList>
            <person name="Li L."/>
            <person name="Zhang W."/>
            <person name="Zhang S."/>
            <person name="Song L."/>
            <person name="Sun Q."/>
            <person name="Zhang H."/>
            <person name="Xiang H."/>
            <person name="Dong X."/>
        </authorList>
    </citation>
    <scope>NUCLEOTIDE SEQUENCE</scope>
    <source>
        <strain evidence="3">ZWT</strain>
    </source>
</reference>
<gene>
    <name evidence="3" type="ORF">KDK92_21455</name>
</gene>
<comment type="caution">
    <text evidence="3">The sequence shown here is derived from an EMBL/GenBank/DDBJ whole genome shotgun (WGS) entry which is preliminary data.</text>
</comment>
<protein>
    <recommendedName>
        <fullName evidence="2">YCII-related domain-containing protein</fullName>
    </recommendedName>
</protein>